<organism evidence="1 2">
    <name type="scientific">Kocuria atrinae</name>
    <dbReference type="NCBI Taxonomy" id="592377"/>
    <lineage>
        <taxon>Bacteria</taxon>
        <taxon>Bacillati</taxon>
        <taxon>Actinomycetota</taxon>
        <taxon>Actinomycetes</taxon>
        <taxon>Micrococcales</taxon>
        <taxon>Micrococcaceae</taxon>
        <taxon>Kocuria</taxon>
    </lineage>
</organism>
<reference evidence="1 2" key="1">
    <citation type="journal article" date="2019" name="Int. J. Syst. Evol. Microbiol.">
        <title>The Global Catalogue of Microorganisms (GCM) 10K type strain sequencing project: providing services to taxonomists for standard genome sequencing and annotation.</title>
        <authorList>
            <consortium name="The Broad Institute Genomics Platform"/>
            <consortium name="The Broad Institute Genome Sequencing Center for Infectious Disease"/>
            <person name="Wu L."/>
            <person name="Ma J."/>
        </authorList>
    </citation>
    <scope>NUCLEOTIDE SEQUENCE [LARGE SCALE GENOMIC DNA]</scope>
    <source>
        <strain evidence="1 2">JCM 15914</strain>
    </source>
</reference>
<evidence type="ECO:0000313" key="2">
    <source>
        <dbReference type="Proteomes" id="UP001500166"/>
    </source>
</evidence>
<sequence>MRLTFQIESFGLDFSRSMVNNLRDTDPAFFPERQGLDTHSDLAKTGWSGFTHGHRLRRAA</sequence>
<proteinExistence type="predicted"/>
<evidence type="ECO:0000313" key="1">
    <source>
        <dbReference type="EMBL" id="GAA2115373.1"/>
    </source>
</evidence>
<keyword evidence="2" id="KW-1185">Reference proteome</keyword>
<dbReference type="Proteomes" id="UP001500166">
    <property type="component" value="Unassembled WGS sequence"/>
</dbReference>
<dbReference type="EMBL" id="BAAAQA010000015">
    <property type="protein sequence ID" value="GAA2115373.1"/>
    <property type="molecule type" value="Genomic_DNA"/>
</dbReference>
<protein>
    <submittedName>
        <fullName evidence="1">Uncharacterized protein</fullName>
    </submittedName>
</protein>
<accession>A0ABN2XRT9</accession>
<comment type="caution">
    <text evidence="1">The sequence shown here is derived from an EMBL/GenBank/DDBJ whole genome shotgun (WGS) entry which is preliminary data.</text>
</comment>
<name>A0ABN2XRT9_9MICC</name>
<gene>
    <name evidence="1" type="ORF">GCM10009824_13250</name>
</gene>